<feature type="transmembrane region" description="Helical" evidence="5">
    <location>
        <begin position="263"/>
        <end position="283"/>
    </location>
</feature>
<feature type="transmembrane region" description="Helical" evidence="5">
    <location>
        <begin position="146"/>
        <end position="166"/>
    </location>
</feature>
<feature type="transmembrane region" description="Helical" evidence="5">
    <location>
        <begin position="117"/>
        <end position="140"/>
    </location>
</feature>
<comment type="caution">
    <text evidence="7">The sequence shown here is derived from an EMBL/GenBank/DDBJ whole genome shotgun (WGS) entry which is preliminary data.</text>
</comment>
<feature type="domain" description="ABC-2 type transporter transmembrane" evidence="6">
    <location>
        <begin position="61"/>
        <end position="283"/>
    </location>
</feature>
<evidence type="ECO:0000256" key="1">
    <source>
        <dbReference type="ARBA" id="ARBA00004141"/>
    </source>
</evidence>
<protein>
    <submittedName>
        <fullName evidence="7">ABC transporter permease subunit</fullName>
    </submittedName>
</protein>
<sequence>MLVKLNPVFGKELRIFERSIKISVVIFIYNIILALVAFAIFYDMLHTSRFTGSVEYKSIIQIYIIMAYIQFGMLILIIPGLTAGAISGERERQTLDILLSTQLKPWQIIMGKLQSSLLVVLLLATTSLPIVSIVFVFGGIKIVDLLILILLLVVEAVFIGTIGLFFSSLFKKTTSATVLTYTTLLFIFVGTYLFVQGVYSFEQTKNTAIVDSVTDIKGAIYVLLINPIITFAGLISKQAGGSSEIMSICNQFGNYDNNLVVKYWIGISMVIQLALSTVFVVIAQAKINPLRECKLFKKGKRNT</sequence>
<dbReference type="Proteomes" id="UP000461768">
    <property type="component" value="Unassembled WGS sequence"/>
</dbReference>
<dbReference type="AlphaFoldDB" id="A0A7V7UCY7"/>
<feature type="transmembrane region" description="Helical" evidence="5">
    <location>
        <begin position="178"/>
        <end position="199"/>
    </location>
</feature>
<evidence type="ECO:0000313" key="8">
    <source>
        <dbReference type="Proteomes" id="UP000461768"/>
    </source>
</evidence>
<name>A0A7V7UCY7_9FIRM</name>
<dbReference type="InterPro" id="IPR013525">
    <property type="entry name" value="ABC2_TM"/>
</dbReference>
<evidence type="ECO:0000313" key="7">
    <source>
        <dbReference type="EMBL" id="KAB1439862.1"/>
    </source>
</evidence>
<gene>
    <name evidence="7" type="ORF">F7O84_05610</name>
</gene>
<feature type="transmembrane region" description="Helical" evidence="5">
    <location>
        <begin position="20"/>
        <end position="42"/>
    </location>
</feature>
<keyword evidence="3 5" id="KW-1133">Transmembrane helix</keyword>
<keyword evidence="8" id="KW-1185">Reference proteome</keyword>
<dbReference type="GO" id="GO:0016020">
    <property type="term" value="C:membrane"/>
    <property type="evidence" value="ECO:0007669"/>
    <property type="project" value="UniProtKB-SubCell"/>
</dbReference>
<dbReference type="PANTHER" id="PTHR43471:SF12">
    <property type="entry name" value="HYPOTHETICAL MEMBRANE PROTEIN, CONSERVED"/>
    <property type="match status" value="1"/>
</dbReference>
<dbReference type="EMBL" id="WAGX01000004">
    <property type="protein sequence ID" value="KAB1439862.1"/>
    <property type="molecule type" value="Genomic_DNA"/>
</dbReference>
<evidence type="ECO:0000256" key="2">
    <source>
        <dbReference type="ARBA" id="ARBA00022692"/>
    </source>
</evidence>
<reference evidence="7 8" key="1">
    <citation type="submission" date="2019-09" db="EMBL/GenBank/DDBJ databases">
        <authorList>
            <person name="Valk L.C."/>
        </authorList>
    </citation>
    <scope>NUCLEOTIDE SEQUENCE [LARGE SCALE GENOMIC DNA]</scope>
    <source>
        <strain evidence="7">GalUA</strain>
    </source>
</reference>
<feature type="transmembrane region" description="Helical" evidence="5">
    <location>
        <begin position="219"/>
        <end position="236"/>
    </location>
</feature>
<dbReference type="GO" id="GO:0140359">
    <property type="term" value="F:ABC-type transporter activity"/>
    <property type="evidence" value="ECO:0007669"/>
    <property type="project" value="InterPro"/>
</dbReference>
<dbReference type="OrthoDB" id="9815855at2"/>
<organism evidence="7 8">
    <name type="scientific">Candidatus Galacturonatibacter soehngenii</name>
    <dbReference type="NCBI Taxonomy" id="2307010"/>
    <lineage>
        <taxon>Bacteria</taxon>
        <taxon>Bacillati</taxon>
        <taxon>Bacillota</taxon>
        <taxon>Clostridia</taxon>
        <taxon>Lachnospirales</taxon>
        <taxon>Lachnospiraceae</taxon>
        <taxon>Candidatus Galacturonatibacter</taxon>
    </lineage>
</organism>
<feature type="transmembrane region" description="Helical" evidence="5">
    <location>
        <begin position="62"/>
        <end position="86"/>
    </location>
</feature>
<keyword evidence="2 5" id="KW-0812">Transmembrane</keyword>
<accession>A0A7V7UCY7</accession>
<evidence type="ECO:0000256" key="5">
    <source>
        <dbReference type="SAM" id="Phobius"/>
    </source>
</evidence>
<dbReference type="Pfam" id="PF12698">
    <property type="entry name" value="ABC2_membrane_3"/>
    <property type="match status" value="1"/>
</dbReference>
<keyword evidence="4 5" id="KW-0472">Membrane</keyword>
<evidence type="ECO:0000259" key="6">
    <source>
        <dbReference type="Pfam" id="PF12698"/>
    </source>
</evidence>
<evidence type="ECO:0000256" key="4">
    <source>
        <dbReference type="ARBA" id="ARBA00023136"/>
    </source>
</evidence>
<comment type="subcellular location">
    <subcellularLocation>
        <location evidence="1">Membrane</location>
        <topology evidence="1">Multi-pass membrane protein</topology>
    </subcellularLocation>
</comment>
<proteinExistence type="predicted"/>
<reference evidence="7 8" key="2">
    <citation type="submission" date="2020-02" db="EMBL/GenBank/DDBJ databases">
        <title>Candidatus Galacturonibacter soehngenii shows hetero-acetogenic catabolism of galacturonic acid but lacks a canonical carbon monoxide dehydrogenase/acetyl-CoA synthase complex.</title>
        <authorList>
            <person name="Diender M."/>
            <person name="Stouten G.R."/>
            <person name="Petersen J.F."/>
            <person name="Nielsen P.H."/>
            <person name="Dueholm M.S."/>
            <person name="Pronk J.T."/>
            <person name="Van Loosdrecht M.C.M."/>
        </authorList>
    </citation>
    <scope>NUCLEOTIDE SEQUENCE [LARGE SCALE GENOMIC DNA]</scope>
    <source>
        <strain evidence="7">GalUA</strain>
    </source>
</reference>
<dbReference type="PANTHER" id="PTHR43471">
    <property type="entry name" value="ABC TRANSPORTER PERMEASE"/>
    <property type="match status" value="1"/>
</dbReference>
<evidence type="ECO:0000256" key="3">
    <source>
        <dbReference type="ARBA" id="ARBA00022989"/>
    </source>
</evidence>